<dbReference type="OrthoDB" id="9807941at2"/>
<dbReference type="RefSeq" id="WP_106664632.1">
    <property type="nucleotide sequence ID" value="NZ_PGGM01000006.1"/>
</dbReference>
<sequence length="227" mass="24146">MVVFLLQALFLIAAAFLAGALLGNLFKRFSPKKDSVSENSTRAADARLASLTALPANDDVRRSAREAAAMIPPPEPVPPEALDATKDRRRPAKKASAQTAATAAKRVKNPRQDDNHRPALIKTARRGKPDALTAIEGIGTGIQTKLFALGVFHYDQIAGWSVDEANWVSEEIGFPGRALRENWGKQAAALVKPSAPAAKPKVAAKKAVTGKPVTKTPAKSARSGKRS</sequence>
<dbReference type="EMBL" id="PGGM01000006">
    <property type="protein sequence ID" value="PSH63449.1"/>
    <property type="molecule type" value="Genomic_DNA"/>
</dbReference>
<dbReference type="AlphaFoldDB" id="A0A2P7BAI2"/>
<evidence type="ECO:0000256" key="1">
    <source>
        <dbReference type="SAM" id="MobiDB-lite"/>
    </source>
</evidence>
<evidence type="ECO:0000313" key="2">
    <source>
        <dbReference type="EMBL" id="PSH63449.1"/>
    </source>
</evidence>
<name>A0A2P7BAI2_9HYPH</name>
<evidence type="ECO:0008006" key="4">
    <source>
        <dbReference type="Google" id="ProtNLM"/>
    </source>
</evidence>
<proteinExistence type="predicted"/>
<protein>
    <recommendedName>
        <fullName evidence="4">Endonuclease</fullName>
    </recommendedName>
</protein>
<feature type="compositionally biased region" description="Low complexity" evidence="1">
    <location>
        <begin position="94"/>
        <end position="104"/>
    </location>
</feature>
<organism evidence="2 3">
    <name type="scientific">Phyllobacterium sophorae</name>
    <dbReference type="NCBI Taxonomy" id="1520277"/>
    <lineage>
        <taxon>Bacteria</taxon>
        <taxon>Pseudomonadati</taxon>
        <taxon>Pseudomonadota</taxon>
        <taxon>Alphaproteobacteria</taxon>
        <taxon>Hyphomicrobiales</taxon>
        <taxon>Phyllobacteriaceae</taxon>
        <taxon>Phyllobacterium</taxon>
    </lineage>
</organism>
<evidence type="ECO:0000313" key="3">
    <source>
        <dbReference type="Proteomes" id="UP000241764"/>
    </source>
</evidence>
<gene>
    <name evidence="2" type="ORF">CU103_14350</name>
</gene>
<keyword evidence="3" id="KW-1185">Reference proteome</keyword>
<comment type="caution">
    <text evidence="2">The sequence shown here is derived from an EMBL/GenBank/DDBJ whole genome shotgun (WGS) entry which is preliminary data.</text>
</comment>
<accession>A0A2P7BAI2</accession>
<feature type="region of interest" description="Disordered" evidence="1">
    <location>
        <begin position="192"/>
        <end position="227"/>
    </location>
</feature>
<reference evidence="3" key="1">
    <citation type="submission" date="2017-11" db="EMBL/GenBank/DDBJ databases">
        <authorList>
            <person name="Kuznetsova I."/>
            <person name="Sazanova A."/>
            <person name="Chirak E."/>
            <person name="Safronova V."/>
            <person name="Willems A."/>
        </authorList>
    </citation>
    <scope>NUCLEOTIDE SEQUENCE [LARGE SCALE GENOMIC DNA]</scope>
    <source>
        <strain evidence="3">CCBAU 03422</strain>
    </source>
</reference>
<feature type="region of interest" description="Disordered" evidence="1">
    <location>
        <begin position="67"/>
        <end position="115"/>
    </location>
</feature>
<feature type="compositionally biased region" description="Low complexity" evidence="1">
    <location>
        <begin position="192"/>
        <end position="217"/>
    </location>
</feature>
<dbReference type="Proteomes" id="UP000241764">
    <property type="component" value="Unassembled WGS sequence"/>
</dbReference>